<organism evidence="1 2">
    <name type="scientific">Rhabditophanes sp. KR3021</name>
    <dbReference type="NCBI Taxonomy" id="114890"/>
    <lineage>
        <taxon>Eukaryota</taxon>
        <taxon>Metazoa</taxon>
        <taxon>Ecdysozoa</taxon>
        <taxon>Nematoda</taxon>
        <taxon>Chromadorea</taxon>
        <taxon>Rhabditida</taxon>
        <taxon>Tylenchina</taxon>
        <taxon>Panagrolaimomorpha</taxon>
        <taxon>Strongyloidoidea</taxon>
        <taxon>Alloionematidae</taxon>
        <taxon>Rhabditophanes</taxon>
    </lineage>
</organism>
<proteinExistence type="predicted"/>
<evidence type="ECO:0000313" key="2">
    <source>
        <dbReference type="WBParaSite" id="RSKR_0000042100.1"/>
    </source>
</evidence>
<dbReference type="WBParaSite" id="RSKR_0000042100.1">
    <property type="protein sequence ID" value="RSKR_0000042100.1"/>
    <property type="gene ID" value="RSKR_0000042100"/>
</dbReference>
<name>A0AC35TGK5_9BILA</name>
<protein>
    <submittedName>
        <fullName evidence="2">Tyrosine-protein phosphatase domain-containing protein</fullName>
    </submittedName>
</protein>
<reference evidence="2" key="1">
    <citation type="submission" date="2016-11" db="UniProtKB">
        <authorList>
            <consortium name="WormBaseParasite"/>
        </authorList>
    </citation>
    <scope>IDENTIFICATION</scope>
    <source>
        <strain evidence="2">KR3021</strain>
    </source>
</reference>
<evidence type="ECO:0000313" key="1">
    <source>
        <dbReference type="Proteomes" id="UP000095286"/>
    </source>
</evidence>
<accession>A0AC35TGK5</accession>
<sequence length="549" mass="62845">MNDINTAIGKDTPQANGDEISIEIDEEILDPYVTENWFEGKRGKVLTLNEQIEGNNLGWPSKLYHRLTFSLTGGIEKRLMENEAKEYREYQAEMLNKIASFGDEEYFRRLVCERLYSNSIDNIAAAEGGLINQLQGADKGELIKNVLTSQIDLDEVRDNFTTMPITRVHTDNFYDLRVDDPTLNWYIRGQHSTANIMSRIEGFVESISKLVSWSFVSTPGNIKTDLLNFIGEFRQLEGMDKKIKARERLCGKAIGEDPNASIFVPPTNTPTSEKRGEPNWYSITSSVCKTPRFANKKTEEYNGASYVQGGPLMNVFICSNLPTKEKFAAYWNMVYQAKVEFTVLLSRIGSFEENSINDSKYQTCYWPRKENETQNYGDIRVKNVGIDNLSDPVFGITTLEVSKNHGGPNDSWRLEIWHHDWENFDNINWPTRILRRARGSSKPTIIQCADGLGRSGTLILIECALMQLLRGPSMSNPIFTAATFLRLQRKHAVRHFMHYLFVYRVLINYVEPYVSLGTHRIILGATSLNIGFIKKFNKLSIHYKKKNFL</sequence>
<dbReference type="Proteomes" id="UP000095286">
    <property type="component" value="Unplaced"/>
</dbReference>